<reference evidence="2" key="1">
    <citation type="journal article" date="2019" name="Int. J. Syst. Evol. Microbiol.">
        <title>The Global Catalogue of Microorganisms (GCM) 10K type strain sequencing project: providing services to taxonomists for standard genome sequencing and annotation.</title>
        <authorList>
            <consortium name="The Broad Institute Genomics Platform"/>
            <consortium name="The Broad Institute Genome Sequencing Center for Infectious Disease"/>
            <person name="Wu L."/>
            <person name="Ma J."/>
        </authorList>
    </citation>
    <scope>NUCLEOTIDE SEQUENCE [LARGE SCALE GENOMIC DNA]</scope>
    <source>
        <strain evidence="2">NBRC 102407</strain>
    </source>
</reference>
<dbReference type="RefSeq" id="WP_284186283.1">
    <property type="nucleotide sequence ID" value="NZ_BSPX01000001.1"/>
</dbReference>
<organism evidence="1 2">
    <name type="scientific">Zoogloea oryzae</name>
    <dbReference type="NCBI Taxonomy" id="310767"/>
    <lineage>
        <taxon>Bacteria</taxon>
        <taxon>Pseudomonadati</taxon>
        <taxon>Pseudomonadota</taxon>
        <taxon>Betaproteobacteria</taxon>
        <taxon>Rhodocyclales</taxon>
        <taxon>Zoogloeaceae</taxon>
        <taxon>Zoogloea</taxon>
    </lineage>
</organism>
<gene>
    <name evidence="1" type="ORF">GCM10007933_01310</name>
</gene>
<proteinExistence type="predicted"/>
<dbReference type="Proteomes" id="UP001157167">
    <property type="component" value="Unassembled WGS sequence"/>
</dbReference>
<evidence type="ECO:0008006" key="3">
    <source>
        <dbReference type="Google" id="ProtNLM"/>
    </source>
</evidence>
<keyword evidence="2" id="KW-1185">Reference proteome</keyword>
<comment type="caution">
    <text evidence="1">The sequence shown here is derived from an EMBL/GenBank/DDBJ whole genome shotgun (WGS) entry which is preliminary data.</text>
</comment>
<dbReference type="EMBL" id="BSPX01000001">
    <property type="protein sequence ID" value="GLT20680.1"/>
    <property type="molecule type" value="Genomic_DNA"/>
</dbReference>
<evidence type="ECO:0000313" key="1">
    <source>
        <dbReference type="EMBL" id="GLT20680.1"/>
    </source>
</evidence>
<sequence>MTPHPKTELEIPLDDEDGEVLIEKAALMHRPDSFVTPDDDDLPVLTDVVDERVEPFIGDADPIILEPTIDEPAIGEPEMLDETPVIAAETTLPDDLAERLVALDTAIARHIENWVATELPQLISRELDELAARISDKAAAHLRATLLPVVSAEIADTLDNDSGL</sequence>
<accession>A0ABQ6F557</accession>
<evidence type="ECO:0000313" key="2">
    <source>
        <dbReference type="Proteomes" id="UP001157167"/>
    </source>
</evidence>
<name>A0ABQ6F557_9RHOO</name>
<protein>
    <recommendedName>
        <fullName evidence="3">DUF2486 family protein</fullName>
    </recommendedName>
</protein>